<dbReference type="GO" id="GO:0005524">
    <property type="term" value="F:ATP binding"/>
    <property type="evidence" value="ECO:0007669"/>
    <property type="project" value="InterPro"/>
</dbReference>
<keyword evidence="1" id="KW-1133">Transmembrane helix</keyword>
<evidence type="ECO:0000256" key="1">
    <source>
        <dbReference type="SAM" id="Phobius"/>
    </source>
</evidence>
<feature type="non-terminal residue" evidence="3">
    <location>
        <position position="1"/>
    </location>
</feature>
<evidence type="ECO:0000259" key="2">
    <source>
        <dbReference type="Pfam" id="PF00005"/>
    </source>
</evidence>
<dbReference type="InterPro" id="IPR027417">
    <property type="entry name" value="P-loop_NTPase"/>
</dbReference>
<accession>A0AAV2RL68</accession>
<feature type="non-terminal residue" evidence="3">
    <location>
        <position position="235"/>
    </location>
</feature>
<feature type="domain" description="ABC transporter" evidence="2">
    <location>
        <begin position="93"/>
        <end position="235"/>
    </location>
</feature>
<gene>
    <name evidence="3" type="ORF">MNOR_LOCUS24829</name>
</gene>
<comment type="caution">
    <text evidence="3">The sequence shown here is derived from an EMBL/GenBank/DDBJ whole genome shotgun (WGS) entry which is preliminary data.</text>
</comment>
<evidence type="ECO:0000313" key="4">
    <source>
        <dbReference type="Proteomes" id="UP001497623"/>
    </source>
</evidence>
<keyword evidence="1" id="KW-0812">Transmembrane</keyword>
<evidence type="ECO:0000313" key="3">
    <source>
        <dbReference type="EMBL" id="CAL4124859.1"/>
    </source>
</evidence>
<name>A0AAV2RL68_MEGNR</name>
<dbReference type="Gene3D" id="3.40.50.300">
    <property type="entry name" value="P-loop containing nucleotide triphosphate hydrolases"/>
    <property type="match status" value="1"/>
</dbReference>
<proteinExistence type="predicted"/>
<dbReference type="GO" id="GO:0140359">
    <property type="term" value="F:ABC-type transporter activity"/>
    <property type="evidence" value="ECO:0007669"/>
    <property type="project" value="InterPro"/>
</dbReference>
<keyword evidence="4" id="KW-1185">Reference proteome</keyword>
<dbReference type="PANTHER" id="PTHR19229">
    <property type="entry name" value="ATP-BINDING CASSETTE TRANSPORTER SUBFAMILY A ABCA"/>
    <property type="match status" value="1"/>
</dbReference>
<dbReference type="PANTHER" id="PTHR19229:SF250">
    <property type="entry name" value="ABC TRANSPORTER DOMAIN-CONTAINING PROTEIN-RELATED"/>
    <property type="match status" value="1"/>
</dbReference>
<dbReference type="GO" id="GO:0016020">
    <property type="term" value="C:membrane"/>
    <property type="evidence" value="ECO:0007669"/>
    <property type="project" value="InterPro"/>
</dbReference>
<dbReference type="AlphaFoldDB" id="A0AAV2RL68"/>
<dbReference type="SUPFAM" id="SSF52540">
    <property type="entry name" value="P-loop containing nucleoside triphosphate hydrolases"/>
    <property type="match status" value="1"/>
</dbReference>
<sequence>VKLEGGLGIHYLTLSLWVLFGIICLHTKPYCKHLLPKTLSRKNKVLARAGAEEDKDVAAERVRIQCSGESKLSALRLSGLGKDYKHPPTVAVNSLYLDLHHGECFSLLGLNGAGKTTTFQCLTGELQPSRGKIFINGLSLNEALDSTSPLMSYCPQTHAIDPNLTPTEMLTVIAMLRGFQKNEIKTVVNRAIRNLGLAEHADTYIRNLSGGSKRKVSLALALLGDPVLILLDEPT</sequence>
<dbReference type="GO" id="GO:0016887">
    <property type="term" value="F:ATP hydrolysis activity"/>
    <property type="evidence" value="ECO:0007669"/>
    <property type="project" value="InterPro"/>
</dbReference>
<organism evidence="3 4">
    <name type="scientific">Meganyctiphanes norvegica</name>
    <name type="common">Northern krill</name>
    <name type="synonym">Thysanopoda norvegica</name>
    <dbReference type="NCBI Taxonomy" id="48144"/>
    <lineage>
        <taxon>Eukaryota</taxon>
        <taxon>Metazoa</taxon>
        <taxon>Ecdysozoa</taxon>
        <taxon>Arthropoda</taxon>
        <taxon>Crustacea</taxon>
        <taxon>Multicrustacea</taxon>
        <taxon>Malacostraca</taxon>
        <taxon>Eumalacostraca</taxon>
        <taxon>Eucarida</taxon>
        <taxon>Euphausiacea</taxon>
        <taxon>Euphausiidae</taxon>
        <taxon>Meganyctiphanes</taxon>
    </lineage>
</organism>
<dbReference type="Pfam" id="PF00005">
    <property type="entry name" value="ABC_tran"/>
    <property type="match status" value="1"/>
</dbReference>
<dbReference type="InterPro" id="IPR003439">
    <property type="entry name" value="ABC_transporter-like_ATP-bd"/>
</dbReference>
<dbReference type="Proteomes" id="UP001497623">
    <property type="component" value="Unassembled WGS sequence"/>
</dbReference>
<protein>
    <recommendedName>
        <fullName evidence="2">ABC transporter domain-containing protein</fullName>
    </recommendedName>
</protein>
<feature type="transmembrane region" description="Helical" evidence="1">
    <location>
        <begin position="6"/>
        <end position="25"/>
    </location>
</feature>
<dbReference type="EMBL" id="CAXKWB010023102">
    <property type="protein sequence ID" value="CAL4124859.1"/>
    <property type="molecule type" value="Genomic_DNA"/>
</dbReference>
<dbReference type="InterPro" id="IPR026082">
    <property type="entry name" value="ABCA"/>
</dbReference>
<reference evidence="3 4" key="1">
    <citation type="submission" date="2024-05" db="EMBL/GenBank/DDBJ databases">
        <authorList>
            <person name="Wallberg A."/>
        </authorList>
    </citation>
    <scope>NUCLEOTIDE SEQUENCE [LARGE SCALE GENOMIC DNA]</scope>
</reference>
<dbReference type="GO" id="GO:0005319">
    <property type="term" value="F:lipid transporter activity"/>
    <property type="evidence" value="ECO:0007669"/>
    <property type="project" value="TreeGrafter"/>
</dbReference>
<keyword evidence="1" id="KW-0472">Membrane</keyword>